<keyword evidence="3" id="KW-0282">Flagellum</keyword>
<keyword evidence="4" id="KW-1185">Reference proteome</keyword>
<protein>
    <submittedName>
        <fullName evidence="3">Flagellar protein FlgJ</fullName>
    </submittedName>
</protein>
<sequence length="131" mass="13200">MTQGIGTIGAGSAPSGAGAASGASAIDPEKLKVAQQFEAIFLRQMIGSMRSSSLAEGMFDSSASDQFRDMADARTADEMSKTGSFGIADLLIRQFGWDKPAASPQAALRGIAAVEGDAAAMAATAAKGKAP</sequence>
<reference evidence="3 4" key="1">
    <citation type="submission" date="2020-08" db="EMBL/GenBank/DDBJ databases">
        <title>Genomic Encyclopedia of Type Strains, Phase IV (KMG-IV): sequencing the most valuable type-strain genomes for metagenomic binning, comparative biology and taxonomic classification.</title>
        <authorList>
            <person name="Goeker M."/>
        </authorList>
    </citation>
    <scope>NUCLEOTIDE SEQUENCE [LARGE SCALE GENOMIC DNA]</scope>
    <source>
        <strain evidence="3 4">DSM 26189</strain>
    </source>
</reference>
<gene>
    <name evidence="3" type="ORF">GGR43_000649</name>
</gene>
<accession>A0A7W6BDS6</accession>
<name>A0A7W6BDS6_9SPHN</name>
<feature type="region of interest" description="Disordered" evidence="1">
    <location>
        <begin position="1"/>
        <end position="24"/>
    </location>
</feature>
<feature type="compositionally biased region" description="Low complexity" evidence="1">
    <location>
        <begin position="10"/>
        <end position="24"/>
    </location>
</feature>
<dbReference type="Pfam" id="PF10135">
    <property type="entry name" value="Rod-binding"/>
    <property type="match status" value="1"/>
</dbReference>
<keyword evidence="3" id="KW-0966">Cell projection</keyword>
<comment type="caution">
    <text evidence="3">The sequence shown here is derived from an EMBL/GenBank/DDBJ whole genome shotgun (WGS) entry which is preliminary data.</text>
</comment>
<evidence type="ECO:0000313" key="3">
    <source>
        <dbReference type="EMBL" id="MBB3924948.1"/>
    </source>
</evidence>
<feature type="domain" description="Flagellar protein FlgJ N-terminal" evidence="2">
    <location>
        <begin position="48"/>
        <end position="94"/>
    </location>
</feature>
<proteinExistence type="predicted"/>
<evidence type="ECO:0000259" key="2">
    <source>
        <dbReference type="Pfam" id="PF10135"/>
    </source>
</evidence>
<organism evidence="3 4">
    <name type="scientific">Sphingobium jiangsuense</name>
    <dbReference type="NCBI Taxonomy" id="870476"/>
    <lineage>
        <taxon>Bacteria</taxon>
        <taxon>Pseudomonadati</taxon>
        <taxon>Pseudomonadota</taxon>
        <taxon>Alphaproteobacteria</taxon>
        <taxon>Sphingomonadales</taxon>
        <taxon>Sphingomonadaceae</taxon>
        <taxon>Sphingobium</taxon>
    </lineage>
</organism>
<dbReference type="InterPro" id="IPR019301">
    <property type="entry name" value="Flagellar_prot_FlgJ_N"/>
</dbReference>
<dbReference type="EMBL" id="JACIDT010000002">
    <property type="protein sequence ID" value="MBB3924948.1"/>
    <property type="molecule type" value="Genomic_DNA"/>
</dbReference>
<dbReference type="AlphaFoldDB" id="A0A7W6BDS6"/>
<evidence type="ECO:0000313" key="4">
    <source>
        <dbReference type="Proteomes" id="UP000571950"/>
    </source>
</evidence>
<dbReference type="Proteomes" id="UP000571950">
    <property type="component" value="Unassembled WGS sequence"/>
</dbReference>
<keyword evidence="3" id="KW-0969">Cilium</keyword>
<evidence type="ECO:0000256" key="1">
    <source>
        <dbReference type="SAM" id="MobiDB-lite"/>
    </source>
</evidence>